<name>A0A448WLP2_9PLAT</name>
<proteinExistence type="predicted"/>
<gene>
    <name evidence="1" type="ORF">PXEA_LOCUS8320</name>
</gene>
<evidence type="ECO:0000313" key="1">
    <source>
        <dbReference type="EMBL" id="VEL14880.1"/>
    </source>
</evidence>
<accession>A0A448WLP2</accession>
<dbReference type="Proteomes" id="UP000784294">
    <property type="component" value="Unassembled WGS sequence"/>
</dbReference>
<sequence>MCPNAQSMVELVGELLRLRVIFRHEPSTQTVRLCPNQHACMWNTKRSLYREALFLLLAAHGPAEVDIGK</sequence>
<comment type="caution">
    <text evidence="1">The sequence shown here is derived from an EMBL/GenBank/DDBJ whole genome shotgun (WGS) entry which is preliminary data.</text>
</comment>
<reference evidence="1" key="1">
    <citation type="submission" date="2018-11" db="EMBL/GenBank/DDBJ databases">
        <authorList>
            <consortium name="Pathogen Informatics"/>
        </authorList>
    </citation>
    <scope>NUCLEOTIDE SEQUENCE</scope>
</reference>
<organism evidence="1 2">
    <name type="scientific">Protopolystoma xenopodis</name>
    <dbReference type="NCBI Taxonomy" id="117903"/>
    <lineage>
        <taxon>Eukaryota</taxon>
        <taxon>Metazoa</taxon>
        <taxon>Spiralia</taxon>
        <taxon>Lophotrochozoa</taxon>
        <taxon>Platyhelminthes</taxon>
        <taxon>Monogenea</taxon>
        <taxon>Polyopisthocotylea</taxon>
        <taxon>Polystomatidea</taxon>
        <taxon>Polystomatidae</taxon>
        <taxon>Protopolystoma</taxon>
    </lineage>
</organism>
<dbReference type="EMBL" id="CAAALY010022640">
    <property type="protein sequence ID" value="VEL14880.1"/>
    <property type="molecule type" value="Genomic_DNA"/>
</dbReference>
<keyword evidence="2" id="KW-1185">Reference proteome</keyword>
<dbReference type="AlphaFoldDB" id="A0A448WLP2"/>
<protein>
    <submittedName>
        <fullName evidence="1">Uncharacterized protein</fullName>
    </submittedName>
</protein>
<evidence type="ECO:0000313" key="2">
    <source>
        <dbReference type="Proteomes" id="UP000784294"/>
    </source>
</evidence>